<reference evidence="2 3" key="1">
    <citation type="journal article" date="2015" name="Stand. Genomic Sci.">
        <title>Genomic Encyclopedia of Bacterial and Archaeal Type Strains, Phase III: the genomes of soil and plant-associated and newly described type strains.</title>
        <authorList>
            <person name="Whitman W.B."/>
            <person name="Woyke T."/>
            <person name="Klenk H.P."/>
            <person name="Zhou Y."/>
            <person name="Lilburn T.G."/>
            <person name="Beck B.J."/>
            <person name="De Vos P."/>
            <person name="Vandamme P."/>
            <person name="Eisen J.A."/>
            <person name="Garrity G."/>
            <person name="Hugenholtz P."/>
            <person name="Kyrpides N.C."/>
        </authorList>
    </citation>
    <scope>NUCLEOTIDE SEQUENCE [LARGE SCALE GENOMIC DNA]</scope>
    <source>
        <strain evidence="2 3">VKM Ac-2540</strain>
    </source>
</reference>
<evidence type="ECO:0000259" key="1">
    <source>
        <dbReference type="Pfam" id="PF12867"/>
    </source>
</evidence>
<dbReference type="Gene3D" id="2.160.20.80">
    <property type="entry name" value="E3 ubiquitin-protein ligase SopA"/>
    <property type="match status" value="1"/>
</dbReference>
<dbReference type="InterPro" id="IPR024775">
    <property type="entry name" value="DinB-like"/>
</dbReference>
<gene>
    <name evidence="2" type="ORF">EV645_6951</name>
</gene>
<dbReference type="RefSeq" id="WP_242000837.1">
    <property type="nucleotide sequence ID" value="NZ_SHKR01000016.1"/>
</dbReference>
<dbReference type="InterPro" id="IPR034660">
    <property type="entry name" value="DinB/YfiT-like"/>
</dbReference>
<dbReference type="Pfam" id="PF12867">
    <property type="entry name" value="DinB_2"/>
    <property type="match status" value="1"/>
</dbReference>
<dbReference type="SUPFAM" id="SSF109854">
    <property type="entry name" value="DinB/YfiT-like putative metalloenzymes"/>
    <property type="match status" value="1"/>
</dbReference>
<comment type="caution">
    <text evidence="2">The sequence shown here is derived from an EMBL/GenBank/DDBJ whole genome shotgun (WGS) entry which is preliminary data.</text>
</comment>
<dbReference type="Gene3D" id="1.20.120.450">
    <property type="entry name" value="dinb family like domain"/>
    <property type="match status" value="1"/>
</dbReference>
<dbReference type="AlphaFoldDB" id="A0A4Q7WK87"/>
<dbReference type="SUPFAM" id="SSF141571">
    <property type="entry name" value="Pentapeptide repeat-like"/>
    <property type="match status" value="1"/>
</dbReference>
<proteinExistence type="predicted"/>
<sequence length="255" mass="28486">MTESKEFKEQDLSGVRFEDVRLRDAVFDNVDLTGVTIRGARVVDVSIDGDIHNLQVWGVDVVPLIDAELNRRHPDRAKMSPTDADGYREAWELLERLWAETVERARAMPEDLLHESVDGEWSFIETQRHLVFATDAWVRRAVLGDPAPWDPLDLPHDEMSDVPGVPRDRAVRPSLDEVLALRADRMGTVREVFAGLTDERLSELTVPVTEPGYPESQSFEVSRCLGCILSENGITGCTPSAISPYCASRTVGAVF</sequence>
<keyword evidence="3" id="KW-1185">Reference proteome</keyword>
<evidence type="ECO:0000313" key="2">
    <source>
        <dbReference type="EMBL" id="RZU10487.1"/>
    </source>
</evidence>
<accession>A0A4Q7WK87</accession>
<organism evidence="2 3">
    <name type="scientific">Kribbella rubisoli</name>
    <dbReference type="NCBI Taxonomy" id="3075929"/>
    <lineage>
        <taxon>Bacteria</taxon>
        <taxon>Bacillati</taxon>
        <taxon>Actinomycetota</taxon>
        <taxon>Actinomycetes</taxon>
        <taxon>Propionibacteriales</taxon>
        <taxon>Kribbellaceae</taxon>
        <taxon>Kribbella</taxon>
    </lineage>
</organism>
<dbReference type="Pfam" id="PF00805">
    <property type="entry name" value="Pentapeptide"/>
    <property type="match status" value="1"/>
</dbReference>
<dbReference type="Proteomes" id="UP000292027">
    <property type="component" value="Unassembled WGS sequence"/>
</dbReference>
<name>A0A4Q7WK87_9ACTN</name>
<protein>
    <submittedName>
        <fullName evidence="2">Pentapeptide repeat protein</fullName>
    </submittedName>
</protein>
<feature type="domain" description="DinB-like" evidence="1">
    <location>
        <begin position="94"/>
        <end position="231"/>
    </location>
</feature>
<evidence type="ECO:0000313" key="3">
    <source>
        <dbReference type="Proteomes" id="UP000292027"/>
    </source>
</evidence>
<dbReference type="EMBL" id="SHKR01000016">
    <property type="protein sequence ID" value="RZU10487.1"/>
    <property type="molecule type" value="Genomic_DNA"/>
</dbReference>
<dbReference type="InterPro" id="IPR001646">
    <property type="entry name" value="5peptide_repeat"/>
</dbReference>